<dbReference type="AlphaFoldDB" id="A0A0F8VZL3"/>
<evidence type="ECO:0008006" key="3">
    <source>
        <dbReference type="Google" id="ProtNLM"/>
    </source>
</evidence>
<dbReference type="Pfam" id="PF13489">
    <property type="entry name" value="Methyltransf_23"/>
    <property type="match status" value="1"/>
</dbReference>
<proteinExistence type="predicted"/>
<dbReference type="EMBL" id="LAZR01068344">
    <property type="protein sequence ID" value="KKK49818.1"/>
    <property type="molecule type" value="Genomic_DNA"/>
</dbReference>
<comment type="caution">
    <text evidence="2">The sequence shown here is derived from an EMBL/GenBank/DDBJ whole genome shotgun (WGS) entry which is preliminary data.</text>
</comment>
<reference evidence="2" key="1">
    <citation type="journal article" date="2015" name="Nature">
        <title>Complex archaea that bridge the gap between prokaryotes and eukaryotes.</title>
        <authorList>
            <person name="Spang A."/>
            <person name="Saw J.H."/>
            <person name="Jorgensen S.L."/>
            <person name="Zaremba-Niedzwiedzka K."/>
            <person name="Martijn J."/>
            <person name="Lind A.E."/>
            <person name="van Eijk R."/>
            <person name="Schleper C."/>
            <person name="Guy L."/>
            <person name="Ettema T.J."/>
        </authorList>
    </citation>
    <scope>NUCLEOTIDE SEQUENCE</scope>
</reference>
<organism evidence="2">
    <name type="scientific">marine sediment metagenome</name>
    <dbReference type="NCBI Taxonomy" id="412755"/>
    <lineage>
        <taxon>unclassified sequences</taxon>
        <taxon>metagenomes</taxon>
        <taxon>ecological metagenomes</taxon>
    </lineage>
</organism>
<dbReference type="PANTHER" id="PTHR43861">
    <property type="entry name" value="TRANS-ACONITATE 2-METHYLTRANSFERASE-RELATED"/>
    <property type="match status" value="1"/>
</dbReference>
<keyword evidence="1" id="KW-0808">Transferase</keyword>
<dbReference type="CDD" id="cd02440">
    <property type="entry name" value="AdoMet_MTases"/>
    <property type="match status" value="1"/>
</dbReference>
<dbReference type="SUPFAM" id="SSF53335">
    <property type="entry name" value="S-adenosyl-L-methionine-dependent methyltransferases"/>
    <property type="match status" value="1"/>
</dbReference>
<evidence type="ECO:0000256" key="1">
    <source>
        <dbReference type="ARBA" id="ARBA00022679"/>
    </source>
</evidence>
<dbReference type="Gene3D" id="3.40.50.150">
    <property type="entry name" value="Vaccinia Virus protein VP39"/>
    <property type="match status" value="1"/>
</dbReference>
<dbReference type="PANTHER" id="PTHR43861:SF3">
    <property type="entry name" value="PUTATIVE (AFU_ORTHOLOGUE AFUA_2G14390)-RELATED"/>
    <property type="match status" value="1"/>
</dbReference>
<dbReference type="GO" id="GO:0016740">
    <property type="term" value="F:transferase activity"/>
    <property type="evidence" value="ECO:0007669"/>
    <property type="project" value="UniProtKB-KW"/>
</dbReference>
<sequence length="235" mass="26649">MRAGYFDLKRPEILKLIPTKAKSILDLGCGTGTLGKIIKERQPCQVTGIELNKEAVKTARKNLDICIHDNLNRYDPTLIHYTYDCIILADILEHLISPWAVLKKFAQVLEKDGTVIASIPNIAHPWVISQLQKGLFRYESAGLLDITHLRFFTKTTIGQLFYKAGLKITKITPWPHERNPIQYHVTAVKPNIPHPPPLATILILTYNAWEKTVQCIESIKTTTVIPYKSIRARSC</sequence>
<name>A0A0F8VZL3_9ZZZZ</name>
<evidence type="ECO:0000313" key="2">
    <source>
        <dbReference type="EMBL" id="KKK49818.1"/>
    </source>
</evidence>
<accession>A0A0F8VZL3</accession>
<dbReference type="InterPro" id="IPR029063">
    <property type="entry name" value="SAM-dependent_MTases_sf"/>
</dbReference>
<protein>
    <recommendedName>
        <fullName evidence="3">Methyltransferase domain-containing protein</fullName>
    </recommendedName>
</protein>
<gene>
    <name evidence="2" type="ORF">LCGC14_3131220</name>
</gene>